<dbReference type="FunFam" id="3.30.1540.20:FF:000019">
    <property type="entry name" value="PMS1 homolog 2, mismatch repair system component"/>
    <property type="match status" value="1"/>
</dbReference>
<dbReference type="Pfam" id="PF01119">
    <property type="entry name" value="DNA_mis_repair"/>
    <property type="match status" value="1"/>
</dbReference>
<dbReference type="OMA" id="MRPRRMP"/>
<comment type="caution">
    <text evidence="6">The sequence shown here is derived from an EMBL/GenBank/DDBJ whole genome shotgun (WGS) entry which is preliminary data.</text>
</comment>
<dbReference type="PANTHER" id="PTHR10073">
    <property type="entry name" value="DNA MISMATCH REPAIR PROTEIN MLH, PMS, MUTL"/>
    <property type="match status" value="1"/>
</dbReference>
<gene>
    <name evidence="6" type="primary">PMS2</name>
    <name evidence="6" type="ORF">Tcan_09762</name>
</gene>
<evidence type="ECO:0000313" key="6">
    <source>
        <dbReference type="EMBL" id="KHN80409.1"/>
    </source>
</evidence>
<dbReference type="InterPro" id="IPR014762">
    <property type="entry name" value="DNA_mismatch_repair_CS"/>
</dbReference>
<dbReference type="GO" id="GO:0032389">
    <property type="term" value="C:MutLalpha complex"/>
    <property type="evidence" value="ECO:0007669"/>
    <property type="project" value="TreeGrafter"/>
</dbReference>
<dbReference type="OrthoDB" id="10254304at2759"/>
<feature type="domain" description="MutL C-terminal dimerisation" evidence="4">
    <location>
        <begin position="711"/>
        <end position="854"/>
    </location>
</feature>
<dbReference type="AlphaFoldDB" id="A0A0B2VG27"/>
<dbReference type="CDD" id="cd03484">
    <property type="entry name" value="MutL_Trans_hPMS_2_like"/>
    <property type="match status" value="1"/>
</dbReference>
<dbReference type="SUPFAM" id="SSF54211">
    <property type="entry name" value="Ribosomal protein S5 domain 2-like"/>
    <property type="match status" value="1"/>
</dbReference>
<accession>A0A0B2VG27</accession>
<dbReference type="EMBL" id="JPKZ01001747">
    <property type="protein sequence ID" value="KHN80409.1"/>
    <property type="molecule type" value="Genomic_DNA"/>
</dbReference>
<dbReference type="InterPro" id="IPR020568">
    <property type="entry name" value="Ribosomal_Su5_D2-typ_SF"/>
</dbReference>
<feature type="region of interest" description="Disordered" evidence="3">
    <location>
        <begin position="417"/>
        <end position="441"/>
    </location>
</feature>
<dbReference type="GO" id="GO:0005524">
    <property type="term" value="F:ATP binding"/>
    <property type="evidence" value="ECO:0007669"/>
    <property type="project" value="InterPro"/>
</dbReference>
<keyword evidence="6" id="KW-0255">Endonuclease</keyword>
<dbReference type="GO" id="GO:0030983">
    <property type="term" value="F:mismatched DNA binding"/>
    <property type="evidence" value="ECO:0007669"/>
    <property type="project" value="InterPro"/>
</dbReference>
<dbReference type="Gene3D" id="3.30.565.10">
    <property type="entry name" value="Histidine kinase-like ATPase, C-terminal domain"/>
    <property type="match status" value="2"/>
</dbReference>
<keyword evidence="2" id="KW-0227">DNA damage</keyword>
<evidence type="ECO:0000256" key="2">
    <source>
        <dbReference type="ARBA" id="ARBA00022763"/>
    </source>
</evidence>
<evidence type="ECO:0000256" key="1">
    <source>
        <dbReference type="ARBA" id="ARBA00006082"/>
    </source>
</evidence>
<comment type="similarity">
    <text evidence="1">Belongs to the DNA mismatch repair MutL/HexB family.</text>
</comment>
<dbReference type="GO" id="GO:0140664">
    <property type="term" value="F:ATP-dependent DNA damage sensor activity"/>
    <property type="evidence" value="ECO:0007669"/>
    <property type="project" value="InterPro"/>
</dbReference>
<dbReference type="InterPro" id="IPR042120">
    <property type="entry name" value="MutL_C_dimsub"/>
</dbReference>
<keyword evidence="6" id="KW-0540">Nuclease</keyword>
<feature type="domain" description="DNA mismatch repair protein S5" evidence="5">
    <location>
        <begin position="216"/>
        <end position="331"/>
    </location>
</feature>
<dbReference type="GO" id="GO:0004519">
    <property type="term" value="F:endonuclease activity"/>
    <property type="evidence" value="ECO:0007669"/>
    <property type="project" value="UniProtKB-KW"/>
</dbReference>
<dbReference type="Gene3D" id="3.30.230.10">
    <property type="match status" value="1"/>
</dbReference>
<dbReference type="PROSITE" id="PS51257">
    <property type="entry name" value="PROKAR_LIPOPROTEIN"/>
    <property type="match status" value="1"/>
</dbReference>
<dbReference type="GO" id="GO:0006298">
    <property type="term" value="P:mismatch repair"/>
    <property type="evidence" value="ECO:0007669"/>
    <property type="project" value="InterPro"/>
</dbReference>
<dbReference type="InterPro" id="IPR014790">
    <property type="entry name" value="MutL_C"/>
</dbReference>
<dbReference type="SUPFAM" id="SSF118116">
    <property type="entry name" value="DNA mismatch repair protein MutL"/>
    <property type="match status" value="1"/>
</dbReference>
<dbReference type="InterPro" id="IPR037198">
    <property type="entry name" value="MutL_C_sf"/>
</dbReference>
<dbReference type="InterPro" id="IPR036890">
    <property type="entry name" value="HATPase_C_sf"/>
</dbReference>
<feature type="region of interest" description="Disordered" evidence="3">
    <location>
        <begin position="478"/>
        <end position="505"/>
    </location>
</feature>
<dbReference type="SUPFAM" id="SSF55874">
    <property type="entry name" value="ATPase domain of HSP90 chaperone/DNA topoisomerase II/histidine kinase"/>
    <property type="match status" value="1"/>
</dbReference>
<dbReference type="SMART" id="SM00853">
    <property type="entry name" value="MutL_C"/>
    <property type="match status" value="1"/>
</dbReference>
<dbReference type="InterPro" id="IPR002099">
    <property type="entry name" value="MutL/Mlh/PMS"/>
</dbReference>
<evidence type="ECO:0000256" key="3">
    <source>
        <dbReference type="SAM" id="MobiDB-lite"/>
    </source>
</evidence>
<keyword evidence="6" id="KW-0378">Hydrolase</keyword>
<organism evidence="6 7">
    <name type="scientific">Toxocara canis</name>
    <name type="common">Canine roundworm</name>
    <dbReference type="NCBI Taxonomy" id="6265"/>
    <lineage>
        <taxon>Eukaryota</taxon>
        <taxon>Metazoa</taxon>
        <taxon>Ecdysozoa</taxon>
        <taxon>Nematoda</taxon>
        <taxon>Chromadorea</taxon>
        <taxon>Rhabditida</taxon>
        <taxon>Spirurina</taxon>
        <taxon>Ascaridomorpha</taxon>
        <taxon>Ascaridoidea</taxon>
        <taxon>Toxocaridae</taxon>
        <taxon>Toxocara</taxon>
    </lineage>
</organism>
<dbReference type="InterPro" id="IPR014721">
    <property type="entry name" value="Ribsml_uS5_D2-typ_fold_subgr"/>
</dbReference>
<dbReference type="PROSITE" id="PS00058">
    <property type="entry name" value="DNA_MISMATCH_REPAIR_1"/>
    <property type="match status" value="1"/>
</dbReference>
<dbReference type="GO" id="GO:0016887">
    <property type="term" value="F:ATP hydrolysis activity"/>
    <property type="evidence" value="ECO:0007669"/>
    <property type="project" value="InterPro"/>
</dbReference>
<proteinExistence type="inferred from homology"/>
<dbReference type="InterPro" id="IPR042121">
    <property type="entry name" value="MutL_C_regsub"/>
</dbReference>
<dbReference type="STRING" id="6265.A0A0B2VG27"/>
<dbReference type="Gene3D" id="3.30.1370.100">
    <property type="entry name" value="MutL, C-terminal domain, regulatory subdomain"/>
    <property type="match status" value="1"/>
</dbReference>
<evidence type="ECO:0000259" key="5">
    <source>
        <dbReference type="SMART" id="SM01340"/>
    </source>
</evidence>
<dbReference type="PANTHER" id="PTHR10073:SF52">
    <property type="entry name" value="MISMATCH REPAIR ENDONUCLEASE PMS2"/>
    <property type="match status" value="1"/>
</dbReference>
<dbReference type="InterPro" id="IPR013507">
    <property type="entry name" value="DNA_mismatch_S5_2-like"/>
</dbReference>
<evidence type="ECO:0000259" key="4">
    <source>
        <dbReference type="SMART" id="SM00853"/>
    </source>
</evidence>
<dbReference type="Pfam" id="PF08676">
    <property type="entry name" value="MutL_C"/>
    <property type="match status" value="1"/>
</dbReference>
<dbReference type="SMART" id="SM01340">
    <property type="entry name" value="DNA_mis_repair"/>
    <property type="match status" value="1"/>
</dbReference>
<dbReference type="CDD" id="cd16926">
    <property type="entry name" value="HATPase_MutL-MLH-PMS-like"/>
    <property type="match status" value="1"/>
</dbReference>
<keyword evidence="7" id="KW-1185">Reference proteome</keyword>
<feature type="compositionally biased region" description="Polar residues" evidence="3">
    <location>
        <begin position="482"/>
        <end position="496"/>
    </location>
</feature>
<dbReference type="NCBIfam" id="TIGR00585">
    <property type="entry name" value="mutl"/>
    <property type="match status" value="1"/>
</dbReference>
<evidence type="ECO:0000313" key="7">
    <source>
        <dbReference type="Proteomes" id="UP000031036"/>
    </source>
</evidence>
<feature type="compositionally biased region" description="Basic and acidic residues" evidence="3">
    <location>
        <begin position="427"/>
        <end position="441"/>
    </location>
</feature>
<dbReference type="FunFam" id="3.30.1370.100:FF:000001">
    <property type="entry name" value="Mismatch repair endonuclease pms1, putative"/>
    <property type="match status" value="1"/>
</dbReference>
<dbReference type="Gene3D" id="3.30.1540.20">
    <property type="entry name" value="MutL, C-terminal domain, dimerisation subdomain"/>
    <property type="match status" value="1"/>
</dbReference>
<dbReference type="Proteomes" id="UP000031036">
    <property type="component" value="Unassembled WGS sequence"/>
</dbReference>
<name>A0A0B2VG27_TOXCA</name>
<sequence>MSEERASIAAIPADVCRRICTGQVVSTLSAACKELIDNALDAGANTIGKAHATSKLADLSDFSHLATFGFRGEALNALCAISSVTVTTRHKDEAVATRLVYDHNGCITSRESCARPAGTTVLVSNLFETLPVRRKELERTSKKEFCKLLTVVQTFALSRTDVRFSVSSISNGKRHQVLSTPGGNASIKDVLVSLFGSRSDKNAVLDIVQKTPDDEICAIYGLSAENSTPFFDEIRLRGYVSSCVHGHGRSSADRQFVYFNRRPVHYPKLCRIANEVYQQYNQGQYCMLVLFVEVPPESIDVNVAPDKRSVFYEREKELFAVVRSSLLATFAPCLGQTQSVEAAIKKSACVMVTGTSCTDGEATVVNYVPIAEDESLPYGPTQPFQVIVEDGVQIGPPTTVTYAIDKPVHAVVPLFQISDRSSHRKRPPNEDTGNHDMSEEDISKKRATAKRLEQFAFSVMPHASSDEATDCERTERSKAGSIITSSDASAVGNGSESGRGEQKKVTEVVNDSGTLTYRHPSLGFLVERATRSDMFSLTAAVDTEAVIVGKDKLCRTPSPHSYVDIEQPSSSAHPQALPEHRAEMGSSSTVMRTQQTVAFAMSDLTNRMHEVYSQRSSLLHAQRNKNSVVPRPVFSASSQQNAEDELDANLTCDNRCRLLLKVYSQRSSLLHAQRNKNSVVPRPVFSASSQQNAEDELDANLTKEDFSSMEVIGQFNKGFIITRLRGDLFIVDQHASDEKFNFERFQKKARIQNDLFSPRALNIGALEEAVLRDNIEIFNYNGFEFRYDDEDEPGRRVLLTSVPVLNNCQLDTSDISEMLSVLSTYPGTMYRPTKLRKLFASRACRKSVMIGTALSTSQMEKIVRHLGELDHPWNCPHGRPTLRHLCSLAAHTNLRNQESTKEGLLERTSPAQLE</sequence>
<reference evidence="6 7" key="1">
    <citation type="submission" date="2014-11" db="EMBL/GenBank/DDBJ databases">
        <title>Genetic blueprint of the zoonotic pathogen Toxocara canis.</title>
        <authorList>
            <person name="Zhu X.-Q."/>
            <person name="Korhonen P.K."/>
            <person name="Cai H."/>
            <person name="Young N.D."/>
            <person name="Nejsum P."/>
            <person name="von Samson-Himmelstjerna G."/>
            <person name="Boag P.R."/>
            <person name="Tan P."/>
            <person name="Li Q."/>
            <person name="Min J."/>
            <person name="Yang Y."/>
            <person name="Wang X."/>
            <person name="Fang X."/>
            <person name="Hall R.S."/>
            <person name="Hofmann A."/>
            <person name="Sternberg P.W."/>
            <person name="Jex A.R."/>
            <person name="Gasser R.B."/>
        </authorList>
    </citation>
    <scope>NUCLEOTIDE SEQUENCE [LARGE SCALE GENOMIC DNA]</scope>
    <source>
        <strain evidence="6">PN_DK_2014</strain>
    </source>
</reference>
<protein>
    <submittedName>
        <fullName evidence="6">Mismatch repair endonuclease PMS2</fullName>
    </submittedName>
</protein>
<dbReference type="InterPro" id="IPR038973">
    <property type="entry name" value="MutL/Mlh/Pms-like"/>
</dbReference>